<dbReference type="GO" id="GO:0046983">
    <property type="term" value="F:protein dimerization activity"/>
    <property type="evidence" value="ECO:0007669"/>
    <property type="project" value="InterPro"/>
</dbReference>
<evidence type="ECO:0000256" key="7">
    <source>
        <dbReference type="ARBA" id="ARBA00023163"/>
    </source>
</evidence>
<evidence type="ECO:0000256" key="5">
    <source>
        <dbReference type="ARBA" id="ARBA00023015"/>
    </source>
</evidence>
<dbReference type="SUPFAM" id="SSF140996">
    <property type="entry name" value="Hermes dimerisation domain"/>
    <property type="match status" value="1"/>
</dbReference>
<dbReference type="PROSITE" id="PS50808">
    <property type="entry name" value="ZF_BED"/>
    <property type="match status" value="1"/>
</dbReference>
<reference evidence="11" key="1">
    <citation type="journal article" date="2014" name="BMC Genomics">
        <title>Characterizing the developmental transcriptome of the oriental fruit fly, Bactrocera dorsalis (Diptera: Tephritidae) through comparative genomic analysis with Drosophila melanogaster utilizing modENCODE datasets.</title>
        <authorList>
            <person name="Geib S.M."/>
            <person name="Calla B."/>
            <person name="Hall B."/>
            <person name="Hou S."/>
            <person name="Manoukis N.C."/>
        </authorList>
    </citation>
    <scope>NUCLEOTIDE SEQUENCE</scope>
    <source>
        <strain evidence="11">Punador</strain>
    </source>
</reference>
<evidence type="ECO:0000256" key="3">
    <source>
        <dbReference type="ARBA" id="ARBA00022771"/>
    </source>
</evidence>
<dbReference type="GO" id="GO:0008270">
    <property type="term" value="F:zinc ion binding"/>
    <property type="evidence" value="ECO:0007669"/>
    <property type="project" value="UniProtKB-KW"/>
</dbReference>
<dbReference type="Pfam" id="PF10683">
    <property type="entry name" value="DBD_Tnp_Hermes"/>
    <property type="match status" value="1"/>
</dbReference>
<dbReference type="GO" id="GO:0003677">
    <property type="term" value="F:DNA binding"/>
    <property type="evidence" value="ECO:0007669"/>
    <property type="project" value="UniProtKB-KW"/>
</dbReference>
<evidence type="ECO:0000256" key="6">
    <source>
        <dbReference type="ARBA" id="ARBA00023125"/>
    </source>
</evidence>
<evidence type="ECO:0000256" key="8">
    <source>
        <dbReference type="ARBA" id="ARBA00023242"/>
    </source>
</evidence>
<feature type="non-terminal residue" evidence="11">
    <location>
        <position position="1"/>
    </location>
</feature>
<evidence type="ECO:0000256" key="9">
    <source>
        <dbReference type="PROSITE-ProRule" id="PRU00027"/>
    </source>
</evidence>
<dbReference type="AlphaFoldDB" id="A0A034WCP6"/>
<gene>
    <name evidence="11" type="primary">HOBOT</name>
</gene>
<dbReference type="InterPro" id="IPR012337">
    <property type="entry name" value="RNaseH-like_sf"/>
</dbReference>
<dbReference type="PANTHER" id="PTHR46481">
    <property type="entry name" value="ZINC FINGER BED DOMAIN-CONTAINING PROTEIN 4"/>
    <property type="match status" value="1"/>
</dbReference>
<accession>A0A034WCP6</accession>
<proteinExistence type="predicted"/>
<dbReference type="InterPro" id="IPR003656">
    <property type="entry name" value="Znf_BED"/>
</dbReference>
<dbReference type="GO" id="GO:0005634">
    <property type="term" value="C:nucleus"/>
    <property type="evidence" value="ECO:0007669"/>
    <property type="project" value="UniProtKB-SubCell"/>
</dbReference>
<comment type="subcellular location">
    <subcellularLocation>
        <location evidence="1">Nucleus</location>
    </subcellularLocation>
</comment>
<dbReference type="InterPro" id="IPR008906">
    <property type="entry name" value="HATC_C_dom"/>
</dbReference>
<keyword evidence="6" id="KW-0238">DNA-binding</keyword>
<keyword evidence="5" id="KW-0805">Transcription regulation</keyword>
<evidence type="ECO:0000313" key="11">
    <source>
        <dbReference type="EMBL" id="JAC51905.1"/>
    </source>
</evidence>
<keyword evidence="4" id="KW-0862">Zinc</keyword>
<keyword evidence="8" id="KW-0539">Nucleus</keyword>
<evidence type="ECO:0000256" key="2">
    <source>
        <dbReference type="ARBA" id="ARBA00022723"/>
    </source>
</evidence>
<dbReference type="InterPro" id="IPR018473">
    <property type="entry name" value="Hermes_transposase_DNA-db"/>
</dbReference>
<dbReference type="InterPro" id="IPR052035">
    <property type="entry name" value="ZnF_BED_domain_contain"/>
</dbReference>
<dbReference type="Pfam" id="PF05699">
    <property type="entry name" value="Dimer_Tnp_hAT"/>
    <property type="match status" value="1"/>
</dbReference>
<keyword evidence="2" id="KW-0479">Metal-binding</keyword>
<dbReference type="EMBL" id="GAKP01007047">
    <property type="protein sequence ID" value="JAC51905.1"/>
    <property type="molecule type" value="Transcribed_RNA"/>
</dbReference>
<feature type="domain" description="BED-type" evidence="10">
    <location>
        <begin position="9"/>
        <end position="70"/>
    </location>
</feature>
<dbReference type="SUPFAM" id="SSF53098">
    <property type="entry name" value="Ribonuclease H-like"/>
    <property type="match status" value="1"/>
</dbReference>
<keyword evidence="3 9" id="KW-0863">Zinc-finger</keyword>
<protein>
    <submittedName>
        <fullName evidence="11">Transposable element Hobo transposase</fullName>
    </submittedName>
</protein>
<dbReference type="Gene3D" id="1.10.10.1070">
    <property type="entry name" value="Zinc finger, BED domain-containing"/>
    <property type="match status" value="1"/>
</dbReference>
<dbReference type="SMART" id="SM00614">
    <property type="entry name" value="ZnF_BED"/>
    <property type="match status" value="1"/>
</dbReference>
<evidence type="ECO:0000256" key="4">
    <source>
        <dbReference type="ARBA" id="ARBA00022833"/>
    </source>
</evidence>
<dbReference type="OrthoDB" id="2438421at2759"/>
<evidence type="ECO:0000256" key="1">
    <source>
        <dbReference type="ARBA" id="ARBA00004123"/>
    </source>
</evidence>
<sequence length="590" mass="68408">GVYKISDASGSSDVWKFYNKIVDTKTGENVPYVICSNCEKTFKFGKGASSSNLKKHTCYKRQSTEESDSVPMKRLAVNISDQLREEVLQNCLKFTCRDLQSVEAVNSEGFKELARCLVEVGVKIGTKNFSIEDILPHSTTISRRLHKLHLSEREKFIGDIRSFIEKGMCASTVDMWTDNKKQRNFIAFTMHYMDDKWQLKNHILFTTELEYCDDNGISQQSENLIGAIGLKFDELNLDRNLLEKITFTTDQGSNIKKALQHHSIVNCVVHGLNIILKHTFDKETLKSCAPNVMELITKCKSLVENLKRTGRNQMLETTVKQECSSRWNTKFEMLCSIHKNFNAIEDILEKSGETHRLFGIEKYLLDRIVNILEPFKNLTLLLEDEKNSTIHLVLPHMHILKEKLFKLLHEESNNEIRSILTNCLDNIFDTKFCPDKIHKIAAFLWPEYKQMRYLSEFERDEVYNLVKVELNKISMKTLQDSQSESVKMEHCIEDDMLSKYKDVHLLAVCESQINMQIEIYKNACYTENCVLNWWRRHEDEFPLMARLARQILCIPASSAASERCFSLANCILEERRTNLKGENLDAILFL</sequence>
<dbReference type="PANTHER" id="PTHR46481:SF10">
    <property type="entry name" value="ZINC FINGER BED DOMAIN-CONTAINING PROTEIN 39"/>
    <property type="match status" value="1"/>
</dbReference>
<evidence type="ECO:0000259" key="10">
    <source>
        <dbReference type="PROSITE" id="PS50808"/>
    </source>
</evidence>
<feature type="non-terminal residue" evidence="11">
    <location>
        <position position="590"/>
    </location>
</feature>
<keyword evidence="7" id="KW-0804">Transcription</keyword>
<name>A0A034WCP6_BACDO</name>
<organism evidence="11">
    <name type="scientific">Bactrocera dorsalis</name>
    <name type="common">Oriental fruit fly</name>
    <name type="synonym">Dacus dorsalis</name>
    <dbReference type="NCBI Taxonomy" id="27457"/>
    <lineage>
        <taxon>Eukaryota</taxon>
        <taxon>Metazoa</taxon>
        <taxon>Ecdysozoa</taxon>
        <taxon>Arthropoda</taxon>
        <taxon>Hexapoda</taxon>
        <taxon>Insecta</taxon>
        <taxon>Pterygota</taxon>
        <taxon>Neoptera</taxon>
        <taxon>Endopterygota</taxon>
        <taxon>Diptera</taxon>
        <taxon>Brachycera</taxon>
        <taxon>Muscomorpha</taxon>
        <taxon>Tephritoidea</taxon>
        <taxon>Tephritidae</taxon>
        <taxon>Bactrocera</taxon>
        <taxon>Bactrocera</taxon>
    </lineage>
</organism>